<protein>
    <submittedName>
        <fullName evidence="3">Type II toxin-antitoxin system RelE/ParE family toxin</fullName>
    </submittedName>
</protein>
<accession>A0ABX1R4Z1</accession>
<dbReference type="SUPFAM" id="SSF143011">
    <property type="entry name" value="RelE-like"/>
    <property type="match status" value="1"/>
</dbReference>
<dbReference type="PANTHER" id="PTHR35601:SF1">
    <property type="entry name" value="TOXIN RELE"/>
    <property type="match status" value="1"/>
</dbReference>
<reference evidence="3 4" key="1">
    <citation type="submission" date="2020-03" db="EMBL/GenBank/DDBJ databases">
        <title>Alteromonas ponticola sp. nov., isolated from seawater.</title>
        <authorList>
            <person name="Yoon J.-H."/>
            <person name="Kim Y.-O."/>
        </authorList>
    </citation>
    <scope>NUCLEOTIDE SEQUENCE [LARGE SCALE GENOMIC DNA]</scope>
    <source>
        <strain evidence="3 4">MYP5</strain>
    </source>
</reference>
<keyword evidence="2" id="KW-1277">Toxin-antitoxin system</keyword>
<dbReference type="InterPro" id="IPR007712">
    <property type="entry name" value="RelE/ParE_toxin"/>
</dbReference>
<dbReference type="EMBL" id="JAATNW010000005">
    <property type="protein sequence ID" value="NMH60328.1"/>
    <property type="molecule type" value="Genomic_DNA"/>
</dbReference>
<dbReference type="Pfam" id="PF05016">
    <property type="entry name" value="ParE_toxin"/>
    <property type="match status" value="1"/>
</dbReference>
<dbReference type="Proteomes" id="UP000709336">
    <property type="component" value="Unassembled WGS sequence"/>
</dbReference>
<comment type="similarity">
    <text evidence="1">Belongs to the RelE toxin family.</text>
</comment>
<comment type="caution">
    <text evidence="3">The sequence shown here is derived from an EMBL/GenBank/DDBJ whole genome shotgun (WGS) entry which is preliminary data.</text>
</comment>
<evidence type="ECO:0000313" key="3">
    <source>
        <dbReference type="EMBL" id="NMH60328.1"/>
    </source>
</evidence>
<evidence type="ECO:0000313" key="4">
    <source>
        <dbReference type="Proteomes" id="UP000709336"/>
    </source>
</evidence>
<dbReference type="Gene3D" id="3.30.2310.20">
    <property type="entry name" value="RelE-like"/>
    <property type="match status" value="1"/>
</dbReference>
<gene>
    <name evidence="3" type="ORF">HCJ96_09885</name>
</gene>
<proteinExistence type="inferred from homology"/>
<keyword evidence="4" id="KW-1185">Reference proteome</keyword>
<dbReference type="RefSeq" id="WP_169210889.1">
    <property type="nucleotide sequence ID" value="NZ_JAATNW010000005.1"/>
</dbReference>
<dbReference type="PANTHER" id="PTHR35601">
    <property type="entry name" value="TOXIN RELE"/>
    <property type="match status" value="1"/>
</dbReference>
<evidence type="ECO:0000256" key="2">
    <source>
        <dbReference type="ARBA" id="ARBA00022649"/>
    </source>
</evidence>
<dbReference type="InterPro" id="IPR035093">
    <property type="entry name" value="RelE/ParE_toxin_dom_sf"/>
</dbReference>
<name>A0ABX1R4Z1_9ALTE</name>
<organism evidence="3 4">
    <name type="scientific">Alteromonas ponticola</name>
    <dbReference type="NCBI Taxonomy" id="2720613"/>
    <lineage>
        <taxon>Bacteria</taxon>
        <taxon>Pseudomonadati</taxon>
        <taxon>Pseudomonadota</taxon>
        <taxon>Gammaproteobacteria</taxon>
        <taxon>Alteromonadales</taxon>
        <taxon>Alteromonadaceae</taxon>
        <taxon>Alteromonas/Salinimonas group</taxon>
        <taxon>Alteromonas</taxon>
    </lineage>
</organism>
<evidence type="ECO:0000256" key="1">
    <source>
        <dbReference type="ARBA" id="ARBA00006226"/>
    </source>
</evidence>
<sequence length="87" mass="10246">MEKYRITVKKSVTEDFRTIPKSDIKKILAKIDPLAENPRRDGTIKLGGQDLYRIRQGLYRIIYEIRENELAVQVIKVGHRSDVYKRT</sequence>